<comment type="caution">
    <text evidence="3">The sequence shown here is derived from an EMBL/GenBank/DDBJ whole genome shotgun (WGS) entry which is preliminary data.</text>
</comment>
<keyword evidence="4" id="KW-1185">Reference proteome</keyword>
<proteinExistence type="predicted"/>
<dbReference type="PANTHER" id="PTHR35043:SF8">
    <property type="entry name" value="DUF4220 DOMAIN-CONTAINING PROTEIN"/>
    <property type="match status" value="1"/>
</dbReference>
<feature type="transmembrane region" description="Helical" evidence="2">
    <location>
        <begin position="314"/>
        <end position="332"/>
    </location>
</feature>
<feature type="transmembrane region" description="Helical" evidence="2">
    <location>
        <begin position="35"/>
        <end position="52"/>
    </location>
</feature>
<evidence type="ECO:0000256" key="2">
    <source>
        <dbReference type="SAM" id="Phobius"/>
    </source>
</evidence>
<dbReference type="EMBL" id="JAUDZG010000001">
    <property type="protein sequence ID" value="KAK3311665.1"/>
    <property type="molecule type" value="Genomic_DNA"/>
</dbReference>
<feature type="transmembrane region" description="Helical" evidence="2">
    <location>
        <begin position="344"/>
        <end position="366"/>
    </location>
</feature>
<protein>
    <submittedName>
        <fullName evidence="3">Uncharacterized protein</fullName>
    </submittedName>
</protein>
<sequence length="519" mass="58622">MNATLSASANSSSSFDIYQLVGWVSSDTTRGSIDILWICCVIIILCCWVSTFPNVPSMNDKWYHPLVDKANLAFVGLLGPNFLFTIALGQLSSARRSVRLFRTLPQRPLEWSLVHGFFADMGGFHLASADYSPFPVNAEQLHYLIRYGHVDFPNLTKRDIKALSHTDGLSKLLILWQVLWFSVSELQRIREGLPMTTFELTALPFSLIMLITSLCWFPKPTISRPIILYTKDGRSIEHIRMAARNSTHPDLRSIWYRTPLDFISPYRRFRVDVHWSKYEQLTYMVRVPLFSREIRARPWDRLPSAAWLVIDRTLFAPAFLVNTVFGVSPLAAWNFHFATHGERLAWRMCGIYHALFSISLGVYYIYVVLHPPQNTEAGKAPGTAGAAATTGNTSSSATLQAGASPSEGQQRQGGGKGQAFGVTASADVEARLANSAEHVSLRRKRIIQAAVEWLDRWRNISPDGDPDMEIGLRATFLPLAGTFLYIFCRMFFYVECFIAIRQQPVGVYKAMNKFLPFMN</sequence>
<keyword evidence="2" id="KW-0812">Transmembrane</keyword>
<dbReference type="GeneID" id="87886530"/>
<evidence type="ECO:0000256" key="1">
    <source>
        <dbReference type="SAM" id="MobiDB-lite"/>
    </source>
</evidence>
<feature type="region of interest" description="Disordered" evidence="1">
    <location>
        <begin position="377"/>
        <end position="419"/>
    </location>
</feature>
<feature type="compositionally biased region" description="Low complexity" evidence="1">
    <location>
        <begin position="377"/>
        <end position="398"/>
    </location>
</feature>
<gene>
    <name evidence="3" type="ORF">B0T15DRAFT_508205</name>
</gene>
<dbReference type="PANTHER" id="PTHR35043">
    <property type="entry name" value="TRANSCRIPTION FACTOR DOMAIN-CONTAINING PROTEIN"/>
    <property type="match status" value="1"/>
</dbReference>
<evidence type="ECO:0000313" key="4">
    <source>
        <dbReference type="Proteomes" id="UP001273166"/>
    </source>
</evidence>
<keyword evidence="2" id="KW-0472">Membrane</keyword>
<feature type="transmembrane region" description="Helical" evidence="2">
    <location>
        <begin position="470"/>
        <end position="492"/>
    </location>
</feature>
<keyword evidence="2" id="KW-1133">Transmembrane helix</keyword>
<reference evidence="3" key="2">
    <citation type="submission" date="2023-06" db="EMBL/GenBank/DDBJ databases">
        <authorList>
            <consortium name="Lawrence Berkeley National Laboratory"/>
            <person name="Mondo S.J."/>
            <person name="Hensen N."/>
            <person name="Bonometti L."/>
            <person name="Westerberg I."/>
            <person name="Brannstrom I.O."/>
            <person name="Guillou S."/>
            <person name="Cros-Aarteil S."/>
            <person name="Calhoun S."/>
            <person name="Haridas S."/>
            <person name="Kuo A."/>
            <person name="Pangilinan J."/>
            <person name="Riley R."/>
            <person name="Labutti K."/>
            <person name="Andreopoulos B."/>
            <person name="Lipzen A."/>
            <person name="Chen C."/>
            <person name="Yanf M."/>
            <person name="Daum C."/>
            <person name="Ng V."/>
            <person name="Clum A."/>
            <person name="Steindorff A."/>
            <person name="Ohm R."/>
            <person name="Martin F."/>
            <person name="Silar P."/>
            <person name="Natvig D."/>
            <person name="Lalanne C."/>
            <person name="Gautier V."/>
            <person name="Ament-Velasquez S.L."/>
            <person name="Kruys A."/>
            <person name="Hutchinson M.I."/>
            <person name="Powell A.J."/>
            <person name="Barry K."/>
            <person name="Miller A.N."/>
            <person name="Grigoriev I.V."/>
            <person name="Debuchy R."/>
            <person name="Gladieux P."/>
            <person name="Thoren M.H."/>
            <person name="Johannesson H."/>
        </authorList>
    </citation>
    <scope>NUCLEOTIDE SEQUENCE</scope>
    <source>
        <strain evidence="3">CBS 333.67</strain>
    </source>
</reference>
<evidence type="ECO:0000313" key="3">
    <source>
        <dbReference type="EMBL" id="KAK3311665.1"/>
    </source>
</evidence>
<feature type="transmembrane region" description="Helical" evidence="2">
    <location>
        <begin position="72"/>
        <end position="92"/>
    </location>
</feature>
<accession>A0AAJ0H508</accession>
<organism evidence="3 4">
    <name type="scientific">Chaetomium strumarium</name>
    <dbReference type="NCBI Taxonomy" id="1170767"/>
    <lineage>
        <taxon>Eukaryota</taxon>
        <taxon>Fungi</taxon>
        <taxon>Dikarya</taxon>
        <taxon>Ascomycota</taxon>
        <taxon>Pezizomycotina</taxon>
        <taxon>Sordariomycetes</taxon>
        <taxon>Sordariomycetidae</taxon>
        <taxon>Sordariales</taxon>
        <taxon>Chaetomiaceae</taxon>
        <taxon>Chaetomium</taxon>
    </lineage>
</organism>
<dbReference type="Proteomes" id="UP001273166">
    <property type="component" value="Unassembled WGS sequence"/>
</dbReference>
<dbReference type="AlphaFoldDB" id="A0AAJ0H508"/>
<reference evidence="3" key="1">
    <citation type="journal article" date="2023" name="Mol. Phylogenet. Evol.">
        <title>Genome-scale phylogeny and comparative genomics of the fungal order Sordariales.</title>
        <authorList>
            <person name="Hensen N."/>
            <person name="Bonometti L."/>
            <person name="Westerberg I."/>
            <person name="Brannstrom I.O."/>
            <person name="Guillou S."/>
            <person name="Cros-Aarteil S."/>
            <person name="Calhoun S."/>
            <person name="Haridas S."/>
            <person name="Kuo A."/>
            <person name="Mondo S."/>
            <person name="Pangilinan J."/>
            <person name="Riley R."/>
            <person name="LaButti K."/>
            <person name="Andreopoulos B."/>
            <person name="Lipzen A."/>
            <person name="Chen C."/>
            <person name="Yan M."/>
            <person name="Daum C."/>
            <person name="Ng V."/>
            <person name="Clum A."/>
            <person name="Steindorff A."/>
            <person name="Ohm R.A."/>
            <person name="Martin F."/>
            <person name="Silar P."/>
            <person name="Natvig D.O."/>
            <person name="Lalanne C."/>
            <person name="Gautier V."/>
            <person name="Ament-Velasquez S.L."/>
            <person name="Kruys A."/>
            <person name="Hutchinson M.I."/>
            <person name="Powell A.J."/>
            <person name="Barry K."/>
            <person name="Miller A.N."/>
            <person name="Grigoriev I.V."/>
            <person name="Debuchy R."/>
            <person name="Gladieux P."/>
            <person name="Hiltunen Thoren M."/>
            <person name="Johannesson H."/>
        </authorList>
    </citation>
    <scope>NUCLEOTIDE SEQUENCE</scope>
    <source>
        <strain evidence="3">CBS 333.67</strain>
    </source>
</reference>
<feature type="transmembrane region" description="Helical" evidence="2">
    <location>
        <begin position="198"/>
        <end position="219"/>
    </location>
</feature>
<dbReference type="RefSeq" id="XP_062727445.1">
    <property type="nucleotide sequence ID" value="XM_062867701.1"/>
</dbReference>
<name>A0AAJ0H508_9PEZI</name>